<evidence type="ECO:0000259" key="6">
    <source>
        <dbReference type="PROSITE" id="PS50110"/>
    </source>
</evidence>
<dbReference type="SMART" id="SM00448">
    <property type="entry name" value="REC"/>
    <property type="match status" value="1"/>
</dbReference>
<sequence length="219" mass="25105">MYHICLVEDETDLANLIQMYLEKSGYQVTVFDKGSDAIHYIGNPVNLWILDIMLKDDLSGYDIIKAIRATDSKVPVIFTSARDQDLDKIIGLELGSDDYITKPYSPKELVLRVNNIIKRVYQPAEQDTIRYANYEVDTVKRIVTSGDKEIKLTTLEFDLLLLFLNNLGKSFSRDDILAAVWGDDYFGSDRAVDDLVRRLRKKMPKLNINTIYGFGYRCA</sequence>
<keyword evidence="2 5" id="KW-0238">DNA-binding</keyword>
<evidence type="ECO:0000259" key="7">
    <source>
        <dbReference type="PROSITE" id="PS51755"/>
    </source>
</evidence>
<evidence type="ECO:0000256" key="3">
    <source>
        <dbReference type="ARBA" id="ARBA00023163"/>
    </source>
</evidence>
<dbReference type="CDD" id="cd17574">
    <property type="entry name" value="REC_OmpR"/>
    <property type="match status" value="1"/>
</dbReference>
<evidence type="ECO:0000313" key="9">
    <source>
        <dbReference type="Proteomes" id="UP000886725"/>
    </source>
</evidence>
<reference evidence="8" key="1">
    <citation type="submission" date="2020-10" db="EMBL/GenBank/DDBJ databases">
        <authorList>
            <person name="Gilroy R."/>
        </authorList>
    </citation>
    <scope>NUCLEOTIDE SEQUENCE</scope>
    <source>
        <strain evidence="8">CHK165-10780</strain>
    </source>
</reference>
<dbReference type="InterPro" id="IPR001789">
    <property type="entry name" value="Sig_transdc_resp-reg_receiver"/>
</dbReference>
<dbReference type="Pfam" id="PF00072">
    <property type="entry name" value="Response_reg"/>
    <property type="match status" value="1"/>
</dbReference>
<dbReference type="InterPro" id="IPR039420">
    <property type="entry name" value="WalR-like"/>
</dbReference>
<dbReference type="GO" id="GO:0000976">
    <property type="term" value="F:transcription cis-regulatory region binding"/>
    <property type="evidence" value="ECO:0007669"/>
    <property type="project" value="TreeGrafter"/>
</dbReference>
<dbReference type="Gene3D" id="3.40.50.2300">
    <property type="match status" value="1"/>
</dbReference>
<dbReference type="Proteomes" id="UP000886725">
    <property type="component" value="Unassembled WGS sequence"/>
</dbReference>
<protein>
    <submittedName>
        <fullName evidence="8">Response regulator transcription factor</fullName>
    </submittedName>
</protein>
<dbReference type="Gene3D" id="1.10.10.10">
    <property type="entry name" value="Winged helix-like DNA-binding domain superfamily/Winged helix DNA-binding domain"/>
    <property type="match status" value="1"/>
</dbReference>
<dbReference type="PROSITE" id="PS50110">
    <property type="entry name" value="RESPONSE_REGULATORY"/>
    <property type="match status" value="1"/>
</dbReference>
<gene>
    <name evidence="8" type="ORF">IAC85_02205</name>
</gene>
<dbReference type="GO" id="GO:0000156">
    <property type="term" value="F:phosphorelay response regulator activity"/>
    <property type="evidence" value="ECO:0007669"/>
    <property type="project" value="TreeGrafter"/>
</dbReference>
<dbReference type="PROSITE" id="PS51755">
    <property type="entry name" value="OMPR_PHOB"/>
    <property type="match status" value="1"/>
</dbReference>
<feature type="modified residue" description="4-aspartylphosphate" evidence="4">
    <location>
        <position position="51"/>
    </location>
</feature>
<dbReference type="SUPFAM" id="SSF52172">
    <property type="entry name" value="CheY-like"/>
    <property type="match status" value="1"/>
</dbReference>
<proteinExistence type="predicted"/>
<dbReference type="Gene3D" id="6.10.250.690">
    <property type="match status" value="1"/>
</dbReference>
<dbReference type="AlphaFoldDB" id="A0A9D0YZZ9"/>
<accession>A0A9D0YZZ9</accession>
<dbReference type="GO" id="GO:0032993">
    <property type="term" value="C:protein-DNA complex"/>
    <property type="evidence" value="ECO:0007669"/>
    <property type="project" value="TreeGrafter"/>
</dbReference>
<evidence type="ECO:0000313" key="8">
    <source>
        <dbReference type="EMBL" id="HIQ64531.1"/>
    </source>
</evidence>
<dbReference type="CDD" id="cd00383">
    <property type="entry name" value="trans_reg_C"/>
    <property type="match status" value="1"/>
</dbReference>
<name>A0A9D0YZZ9_9FIRM</name>
<dbReference type="Pfam" id="PF00486">
    <property type="entry name" value="Trans_reg_C"/>
    <property type="match status" value="1"/>
</dbReference>
<dbReference type="SUPFAM" id="SSF46894">
    <property type="entry name" value="C-terminal effector domain of the bipartite response regulators"/>
    <property type="match status" value="1"/>
</dbReference>
<dbReference type="InterPro" id="IPR036388">
    <property type="entry name" value="WH-like_DNA-bd_sf"/>
</dbReference>
<dbReference type="PANTHER" id="PTHR48111">
    <property type="entry name" value="REGULATOR OF RPOS"/>
    <property type="match status" value="1"/>
</dbReference>
<feature type="domain" description="OmpR/PhoB-type" evidence="7">
    <location>
        <begin position="126"/>
        <end position="219"/>
    </location>
</feature>
<reference evidence="8" key="2">
    <citation type="journal article" date="2021" name="PeerJ">
        <title>Extensive microbial diversity within the chicken gut microbiome revealed by metagenomics and culture.</title>
        <authorList>
            <person name="Gilroy R."/>
            <person name="Ravi A."/>
            <person name="Getino M."/>
            <person name="Pursley I."/>
            <person name="Horton D.L."/>
            <person name="Alikhan N.F."/>
            <person name="Baker D."/>
            <person name="Gharbi K."/>
            <person name="Hall N."/>
            <person name="Watson M."/>
            <person name="Adriaenssens E.M."/>
            <person name="Foster-Nyarko E."/>
            <person name="Jarju S."/>
            <person name="Secka A."/>
            <person name="Antonio M."/>
            <person name="Oren A."/>
            <person name="Chaudhuri R.R."/>
            <person name="La Ragione R."/>
            <person name="Hildebrand F."/>
            <person name="Pallen M.J."/>
        </authorList>
    </citation>
    <scope>NUCLEOTIDE SEQUENCE</scope>
    <source>
        <strain evidence="8">CHK165-10780</strain>
    </source>
</reference>
<evidence type="ECO:0000256" key="4">
    <source>
        <dbReference type="PROSITE-ProRule" id="PRU00169"/>
    </source>
</evidence>
<organism evidence="8 9">
    <name type="scientific">Candidatus Faecenecus gallistercoris</name>
    <dbReference type="NCBI Taxonomy" id="2840793"/>
    <lineage>
        <taxon>Bacteria</taxon>
        <taxon>Bacillati</taxon>
        <taxon>Bacillota</taxon>
        <taxon>Bacillota incertae sedis</taxon>
        <taxon>Candidatus Faecenecus</taxon>
    </lineage>
</organism>
<dbReference type="PANTHER" id="PTHR48111:SF24">
    <property type="entry name" value="TRANSCRIPTIONAL REGULATORY PROTEIN CSSR"/>
    <property type="match status" value="1"/>
</dbReference>
<evidence type="ECO:0000256" key="2">
    <source>
        <dbReference type="ARBA" id="ARBA00023125"/>
    </source>
</evidence>
<dbReference type="EMBL" id="DVFU01000044">
    <property type="protein sequence ID" value="HIQ64531.1"/>
    <property type="molecule type" value="Genomic_DNA"/>
</dbReference>
<dbReference type="InterPro" id="IPR001867">
    <property type="entry name" value="OmpR/PhoB-type_DNA-bd"/>
</dbReference>
<evidence type="ECO:0000256" key="5">
    <source>
        <dbReference type="PROSITE-ProRule" id="PRU01091"/>
    </source>
</evidence>
<keyword evidence="3" id="KW-0804">Transcription</keyword>
<dbReference type="GO" id="GO:0006355">
    <property type="term" value="P:regulation of DNA-templated transcription"/>
    <property type="evidence" value="ECO:0007669"/>
    <property type="project" value="InterPro"/>
</dbReference>
<dbReference type="SMART" id="SM00862">
    <property type="entry name" value="Trans_reg_C"/>
    <property type="match status" value="1"/>
</dbReference>
<comment type="caution">
    <text evidence="8">The sequence shown here is derived from an EMBL/GenBank/DDBJ whole genome shotgun (WGS) entry which is preliminary data.</text>
</comment>
<feature type="domain" description="Response regulatory" evidence="6">
    <location>
        <begin position="3"/>
        <end position="117"/>
    </location>
</feature>
<dbReference type="InterPro" id="IPR011006">
    <property type="entry name" value="CheY-like_superfamily"/>
</dbReference>
<keyword evidence="1" id="KW-0805">Transcription regulation</keyword>
<dbReference type="GO" id="GO:0005829">
    <property type="term" value="C:cytosol"/>
    <property type="evidence" value="ECO:0007669"/>
    <property type="project" value="TreeGrafter"/>
</dbReference>
<keyword evidence="4" id="KW-0597">Phosphoprotein</keyword>
<dbReference type="InterPro" id="IPR016032">
    <property type="entry name" value="Sig_transdc_resp-reg_C-effctor"/>
</dbReference>
<evidence type="ECO:0000256" key="1">
    <source>
        <dbReference type="ARBA" id="ARBA00023015"/>
    </source>
</evidence>
<feature type="DNA-binding region" description="OmpR/PhoB-type" evidence="5">
    <location>
        <begin position="126"/>
        <end position="219"/>
    </location>
</feature>